<dbReference type="PANTHER" id="PTHR30273:SF2">
    <property type="entry name" value="PROTEIN FECR"/>
    <property type="match status" value="1"/>
</dbReference>
<name>A0A2M9W5Y2_9GAMM</name>
<dbReference type="AlphaFoldDB" id="A0A2M9W5Y2"/>
<dbReference type="Proteomes" id="UP000232062">
    <property type="component" value="Unassembled WGS sequence"/>
</dbReference>
<feature type="domain" description="FecR N-terminal" evidence="2">
    <location>
        <begin position="16"/>
        <end position="56"/>
    </location>
</feature>
<dbReference type="RefSeq" id="WP_100703917.1">
    <property type="nucleotide sequence ID" value="NZ_MLFP01000003.1"/>
</dbReference>
<dbReference type="PANTHER" id="PTHR30273">
    <property type="entry name" value="PERIPLASMIC SIGNAL SENSOR AND SIGMA FACTOR ACTIVATOR FECR-RELATED"/>
    <property type="match status" value="1"/>
</dbReference>
<gene>
    <name evidence="3" type="ORF">PRCB_23050</name>
</gene>
<dbReference type="Pfam" id="PF04773">
    <property type="entry name" value="FecR"/>
    <property type="match status" value="1"/>
</dbReference>
<evidence type="ECO:0000259" key="2">
    <source>
        <dbReference type="Pfam" id="PF16220"/>
    </source>
</evidence>
<evidence type="ECO:0000313" key="4">
    <source>
        <dbReference type="Proteomes" id="UP000232062"/>
    </source>
</evidence>
<dbReference type="Pfam" id="PF16220">
    <property type="entry name" value="DUF4880"/>
    <property type="match status" value="1"/>
</dbReference>
<comment type="caution">
    <text evidence="3">The sequence shown here is derived from an EMBL/GenBank/DDBJ whole genome shotgun (WGS) entry which is preliminary data.</text>
</comment>
<dbReference type="GO" id="GO:0016989">
    <property type="term" value="F:sigma factor antagonist activity"/>
    <property type="evidence" value="ECO:0007669"/>
    <property type="project" value="TreeGrafter"/>
</dbReference>
<protein>
    <submittedName>
        <fullName evidence="3">Iron dicitrate transport regulator FecR</fullName>
    </submittedName>
</protein>
<dbReference type="InterPro" id="IPR006860">
    <property type="entry name" value="FecR"/>
</dbReference>
<sequence>MSVSLSTEQRQALRNASHWYAVLSGERVSPQQEEKWQQWVEANHENQWAWQQVENLRQQMHTMPGNVASKALHDSQLTRRNVLKGLLLAVGAGTSWQLWHSDSATGLRADYHTVKGEIRQFPLSDGSLLTLDTASAANVRFGDNERRIDLLFGKLAITSGKDTLQRPLRVYTPQGQLTALGTEFSVEQQIDRTLLRVNQHAVAVRLAQQPDKLMTVHQGQMLSFTADAFASLENITGRMEWTRGLLSVSDRPLGEVIAQLARYRQGVLRCDPQVSQLRVSGTFPLLQSDVALNALQQTLPISLQRVTRYWVTVKAR</sequence>
<evidence type="ECO:0000259" key="1">
    <source>
        <dbReference type="Pfam" id="PF04773"/>
    </source>
</evidence>
<proteinExistence type="predicted"/>
<dbReference type="InterPro" id="IPR032623">
    <property type="entry name" value="FecR_N"/>
</dbReference>
<accession>A0A2M9W5Y2</accession>
<dbReference type="InterPro" id="IPR012373">
    <property type="entry name" value="Ferrdict_sens_TM"/>
</dbReference>
<feature type="domain" description="FecR protein" evidence="1">
    <location>
        <begin position="110"/>
        <end position="199"/>
    </location>
</feature>
<dbReference type="NCBIfam" id="NF007296">
    <property type="entry name" value="PRK09774.1"/>
    <property type="match status" value="1"/>
</dbReference>
<dbReference type="OrthoDB" id="8641865at2"/>
<keyword evidence="4" id="KW-1185">Reference proteome</keyword>
<evidence type="ECO:0000313" key="3">
    <source>
        <dbReference type="EMBL" id="PJZ02957.1"/>
    </source>
</evidence>
<dbReference type="STRING" id="1076549.HA45_05225"/>
<dbReference type="PIRSF" id="PIRSF018266">
    <property type="entry name" value="FecR"/>
    <property type="match status" value="1"/>
</dbReference>
<dbReference type="Gene3D" id="2.60.120.1440">
    <property type="match status" value="1"/>
</dbReference>
<organism evidence="3 4">
    <name type="scientific">Pantoea rodasii</name>
    <dbReference type="NCBI Taxonomy" id="1076549"/>
    <lineage>
        <taxon>Bacteria</taxon>
        <taxon>Pseudomonadati</taxon>
        <taxon>Pseudomonadota</taxon>
        <taxon>Gammaproteobacteria</taxon>
        <taxon>Enterobacterales</taxon>
        <taxon>Erwiniaceae</taxon>
        <taxon>Pantoea</taxon>
    </lineage>
</organism>
<reference evidence="3 4" key="1">
    <citation type="submission" date="2017-11" db="EMBL/GenBank/DDBJ databases">
        <title>The genome sequence of Pantoea rodasii DSM 26611.</title>
        <authorList>
            <person name="Gao J."/>
            <person name="Mao X."/>
            <person name="Sun J."/>
        </authorList>
    </citation>
    <scope>NUCLEOTIDE SEQUENCE [LARGE SCALE GENOMIC DNA]</scope>
    <source>
        <strain evidence="3 4">DSM 26611</strain>
    </source>
</reference>
<dbReference type="EMBL" id="PIQI01000029">
    <property type="protein sequence ID" value="PJZ02957.1"/>
    <property type="molecule type" value="Genomic_DNA"/>
</dbReference>